<accession>A0A7S1WHU2</accession>
<dbReference type="AlphaFoldDB" id="A0A7S1WHU2"/>
<gene>
    <name evidence="1" type="ORF">ACAT0790_LOCUS45822</name>
</gene>
<evidence type="ECO:0000313" key="1">
    <source>
        <dbReference type="EMBL" id="CAD9169054.1"/>
    </source>
</evidence>
<proteinExistence type="predicted"/>
<organism evidence="1">
    <name type="scientific">Alexandrium catenella</name>
    <name type="common">Red tide dinoflagellate</name>
    <name type="synonym">Gonyaulax catenella</name>
    <dbReference type="NCBI Taxonomy" id="2925"/>
    <lineage>
        <taxon>Eukaryota</taxon>
        <taxon>Sar</taxon>
        <taxon>Alveolata</taxon>
        <taxon>Dinophyceae</taxon>
        <taxon>Gonyaulacales</taxon>
        <taxon>Pyrocystaceae</taxon>
        <taxon>Alexandrium</taxon>
    </lineage>
</organism>
<name>A0A7S1WHU2_ALECA</name>
<protein>
    <submittedName>
        <fullName evidence="1">Uncharacterized protein</fullName>
    </submittedName>
</protein>
<reference evidence="1" key="1">
    <citation type="submission" date="2021-01" db="EMBL/GenBank/DDBJ databases">
        <authorList>
            <person name="Corre E."/>
            <person name="Pelletier E."/>
            <person name="Niang G."/>
            <person name="Scheremetjew M."/>
            <person name="Finn R."/>
            <person name="Kale V."/>
            <person name="Holt S."/>
            <person name="Cochrane G."/>
            <person name="Meng A."/>
            <person name="Brown T."/>
            <person name="Cohen L."/>
        </authorList>
    </citation>
    <scope>NUCLEOTIDE SEQUENCE</scope>
    <source>
        <strain evidence="1">OF101</strain>
    </source>
</reference>
<dbReference type="EMBL" id="HBGE01076554">
    <property type="protein sequence ID" value="CAD9169054.1"/>
    <property type="molecule type" value="Transcribed_RNA"/>
</dbReference>
<sequence length="374" mass="40555">MYLAAKVTSGYCQDLDFETWNTEECFTGAALFHSDLPGSRELLLAGEAAEARRFAERQGMKYEEVVGQLKEMCQSPTAGLYSAPLTEISAKQDGPLAPKQAAYHILPGNGMACVEGTPFYLSMALGRLQSHPILASSFANSTVEEGTCMRHLYRRGPFPNSCFPGATVHLGEGERQWWDLLTSHRQLARRVSESDGITFDAALARMAEPCDNGDGSLSEGLYRELRGMPPALVDPRPRPGVAHIIPDNGMACLQGEPKYLALALSKMKSSAYGALYTKTSAPTDGFCSSAGYTIGSGAGVTAGVGFAHNRCFPEAHTFWDNDVVHHHMAGKVEWGIIGEEYAPAYKENVIQASLVCAARRETVFDAPPKALFEF</sequence>